<feature type="non-terminal residue" evidence="2">
    <location>
        <position position="278"/>
    </location>
</feature>
<feature type="domain" description="GLUG" evidence="1">
    <location>
        <begin position="158"/>
        <end position="180"/>
    </location>
</feature>
<evidence type="ECO:0000259" key="1">
    <source>
        <dbReference type="Pfam" id="PF07581"/>
    </source>
</evidence>
<feature type="domain" description="GLUG" evidence="1">
    <location>
        <begin position="221"/>
        <end position="244"/>
    </location>
</feature>
<accession>X1CSU4</accession>
<evidence type="ECO:0000313" key="2">
    <source>
        <dbReference type="EMBL" id="GAG87326.1"/>
    </source>
</evidence>
<dbReference type="Pfam" id="PF07581">
    <property type="entry name" value="Glug"/>
    <property type="match status" value="3"/>
</dbReference>
<gene>
    <name evidence="2" type="ORF">S01H4_24658</name>
</gene>
<feature type="domain" description="GLUG" evidence="1">
    <location>
        <begin position="189"/>
        <end position="212"/>
    </location>
</feature>
<name>X1CSU4_9ZZZZ</name>
<comment type="caution">
    <text evidence="2">The sequence shown here is derived from an EMBL/GenBank/DDBJ whole genome shotgun (WGS) entry which is preliminary data.</text>
</comment>
<dbReference type="InterPro" id="IPR011493">
    <property type="entry name" value="GLUG"/>
</dbReference>
<sequence length="278" mass="28428">MANDLTEDYVLGGNIDAAATATWNEDPGNPGTYFGFDPVGDHTTPFTGSFDGGGYTITSLTINRPTESYIGLFGETDCGDIEDVGLVTCSISGEGYVGALVGKGTSTGISDCYATGAIDGTLDYVGGLIGDALTAIEDCYSTCTVTVTGGASKIVYCGGFVGNVYTEETITDCYSTGNVTITSDSYIRAIGGFVGETSGVTITKCFATGDVTATAGDKIESIGGFAGSFDTETITNSYATGDITVLANDIAWGDIGGFVGYFSDTVIDDCYSIGSITE</sequence>
<proteinExistence type="predicted"/>
<protein>
    <recommendedName>
        <fullName evidence="1">GLUG domain-containing protein</fullName>
    </recommendedName>
</protein>
<dbReference type="AlphaFoldDB" id="X1CSU4"/>
<dbReference type="EMBL" id="BART01011615">
    <property type="protein sequence ID" value="GAG87326.1"/>
    <property type="molecule type" value="Genomic_DNA"/>
</dbReference>
<reference evidence="2" key="1">
    <citation type="journal article" date="2014" name="Front. Microbiol.">
        <title>High frequency of phylogenetically diverse reductive dehalogenase-homologous genes in deep subseafloor sedimentary metagenomes.</title>
        <authorList>
            <person name="Kawai M."/>
            <person name="Futagami T."/>
            <person name="Toyoda A."/>
            <person name="Takaki Y."/>
            <person name="Nishi S."/>
            <person name="Hori S."/>
            <person name="Arai W."/>
            <person name="Tsubouchi T."/>
            <person name="Morono Y."/>
            <person name="Uchiyama I."/>
            <person name="Ito T."/>
            <person name="Fujiyama A."/>
            <person name="Inagaki F."/>
            <person name="Takami H."/>
        </authorList>
    </citation>
    <scope>NUCLEOTIDE SEQUENCE</scope>
    <source>
        <strain evidence="2">Expedition CK06-06</strain>
    </source>
</reference>
<organism evidence="2">
    <name type="scientific">marine sediment metagenome</name>
    <dbReference type="NCBI Taxonomy" id="412755"/>
    <lineage>
        <taxon>unclassified sequences</taxon>
        <taxon>metagenomes</taxon>
        <taxon>ecological metagenomes</taxon>
    </lineage>
</organism>
<dbReference type="Gene3D" id="2.160.20.110">
    <property type="match status" value="1"/>
</dbReference>